<evidence type="ECO:0000256" key="4">
    <source>
        <dbReference type="ARBA" id="ARBA00022622"/>
    </source>
</evidence>
<keyword evidence="7" id="KW-0472">Membrane</keyword>
<feature type="region of interest" description="Disordered" evidence="10">
    <location>
        <begin position="197"/>
        <end position="230"/>
    </location>
</feature>
<keyword evidence="4" id="KW-0449">Lipoprotein</keyword>
<dbReference type="InterPro" id="IPR045003">
    <property type="entry name" value="FLA_A"/>
</dbReference>
<keyword evidence="4" id="KW-0336">GPI-anchor</keyword>
<evidence type="ECO:0000256" key="9">
    <source>
        <dbReference type="ARBA" id="ARBA00024686"/>
    </source>
</evidence>
<evidence type="ECO:0000256" key="1">
    <source>
        <dbReference type="ARBA" id="ARBA00004609"/>
    </source>
</evidence>
<feature type="signal peptide" evidence="11">
    <location>
        <begin position="1"/>
        <end position="28"/>
    </location>
</feature>
<reference evidence="14" key="1">
    <citation type="submission" date="2025-08" db="UniProtKB">
        <authorList>
            <consortium name="RefSeq"/>
        </authorList>
    </citation>
    <scope>IDENTIFICATION</scope>
</reference>
<protein>
    <submittedName>
        <fullName evidence="14">Fasciclin-like arabinogalactan protein 12</fullName>
    </submittedName>
</protein>
<accession>A0A6I9R0I9</accession>
<sequence>MASSLVPLPPMFIGLTAFLLVTAPHLLAQAKTPVAPGPTAGPLNVTAILEKGGQYTTLLRLLKETQVGEQVQSQLNNSYDGLTIFAPTDNAFSSLKSGTLNGLNPQEQVSLVLYHVLPRFYSLTTFQTTSNPVRTQASGNNGVYMINVTTSSNQVNVSTGVDDAPINDDLYSDFPLAVYSIDKVLLPYDLFGPKPPAPAPAPTKVPKKPKKAPATASGPTSEAETTPSTASLKGRSVGWGFVVGFGLMSIGSLL</sequence>
<evidence type="ECO:0000256" key="5">
    <source>
        <dbReference type="ARBA" id="ARBA00022729"/>
    </source>
</evidence>
<dbReference type="FunCoup" id="A0A6I9R0I9">
    <property type="interactions" value="14"/>
</dbReference>
<feature type="domain" description="FAS1" evidence="12">
    <location>
        <begin position="42"/>
        <end position="185"/>
    </location>
</feature>
<comment type="subcellular location">
    <subcellularLocation>
        <location evidence="1">Cell membrane</location>
        <topology evidence="1">Lipid-anchor</topology>
        <topology evidence="1">GPI-anchor</topology>
    </subcellularLocation>
</comment>
<dbReference type="Pfam" id="PF02469">
    <property type="entry name" value="Fasciclin"/>
    <property type="match status" value="1"/>
</dbReference>
<dbReference type="GO" id="GO:0005886">
    <property type="term" value="C:plasma membrane"/>
    <property type="evidence" value="ECO:0007669"/>
    <property type="project" value="UniProtKB-SubCell"/>
</dbReference>
<dbReference type="GO" id="GO:0009834">
    <property type="term" value="P:plant-type secondary cell wall biogenesis"/>
    <property type="evidence" value="ECO:0007669"/>
    <property type="project" value="UniProtKB-ARBA"/>
</dbReference>
<dbReference type="PANTHER" id="PTHR32077">
    <property type="entry name" value="FASCICLIN-LIKE ARABINOGALACTAN PROTEIN"/>
    <property type="match status" value="1"/>
</dbReference>
<evidence type="ECO:0000256" key="6">
    <source>
        <dbReference type="ARBA" id="ARBA00022974"/>
    </source>
</evidence>
<name>A0A6I9R0I9_ELAGV</name>
<dbReference type="AlphaFoldDB" id="A0A6I9R0I9"/>
<dbReference type="SUPFAM" id="SSF82153">
    <property type="entry name" value="FAS1 domain"/>
    <property type="match status" value="1"/>
</dbReference>
<keyword evidence="3" id="KW-1003">Cell membrane</keyword>
<dbReference type="Gene3D" id="2.30.180.10">
    <property type="entry name" value="FAS1 domain"/>
    <property type="match status" value="1"/>
</dbReference>
<keyword evidence="13" id="KW-1185">Reference proteome</keyword>
<dbReference type="InParanoid" id="A0A6I9R0I9"/>
<dbReference type="GO" id="GO:0098552">
    <property type="term" value="C:side of membrane"/>
    <property type="evidence" value="ECO:0007669"/>
    <property type="project" value="UniProtKB-KW"/>
</dbReference>
<evidence type="ECO:0000256" key="8">
    <source>
        <dbReference type="ARBA" id="ARBA00023180"/>
    </source>
</evidence>
<evidence type="ECO:0000256" key="3">
    <source>
        <dbReference type="ARBA" id="ARBA00022475"/>
    </source>
</evidence>
<dbReference type="KEGG" id="egu:105040959"/>
<dbReference type="SMART" id="SM00554">
    <property type="entry name" value="FAS1"/>
    <property type="match status" value="1"/>
</dbReference>
<dbReference type="Proteomes" id="UP000504607">
    <property type="component" value="Chromosome 3"/>
</dbReference>
<organism evidence="13 14">
    <name type="scientific">Elaeis guineensis var. tenera</name>
    <name type="common">Oil palm</name>
    <dbReference type="NCBI Taxonomy" id="51953"/>
    <lineage>
        <taxon>Eukaryota</taxon>
        <taxon>Viridiplantae</taxon>
        <taxon>Streptophyta</taxon>
        <taxon>Embryophyta</taxon>
        <taxon>Tracheophyta</taxon>
        <taxon>Spermatophyta</taxon>
        <taxon>Magnoliopsida</taxon>
        <taxon>Liliopsida</taxon>
        <taxon>Arecaceae</taxon>
        <taxon>Arecoideae</taxon>
        <taxon>Cocoseae</taxon>
        <taxon>Elaeidinae</taxon>
        <taxon>Elaeis</taxon>
    </lineage>
</organism>
<evidence type="ECO:0000256" key="7">
    <source>
        <dbReference type="ARBA" id="ARBA00023136"/>
    </source>
</evidence>
<keyword evidence="8" id="KW-0325">Glycoprotein</keyword>
<keyword evidence="6" id="KW-0654">Proteoglycan</keyword>
<gene>
    <name evidence="14" type="primary">LOC105040959</name>
</gene>
<dbReference type="RefSeq" id="XP_010916030.1">
    <property type="nucleotide sequence ID" value="XM_010917728.3"/>
</dbReference>
<comment type="similarity">
    <text evidence="2">Belongs to the fasciclin-like AGP family.</text>
</comment>
<proteinExistence type="inferred from homology"/>
<keyword evidence="5 11" id="KW-0732">Signal</keyword>
<feature type="compositionally biased region" description="Low complexity" evidence="10">
    <location>
        <begin position="212"/>
        <end position="230"/>
    </location>
</feature>
<feature type="chain" id="PRO_5026893382" evidence="11">
    <location>
        <begin position="29"/>
        <end position="254"/>
    </location>
</feature>
<dbReference type="PANTHER" id="PTHR32077:SF54">
    <property type="entry name" value="FASCICLIN-LIKE ARABINOGALACTAN PROTEIN 13-RELATED"/>
    <property type="match status" value="1"/>
</dbReference>
<dbReference type="InterPro" id="IPR036378">
    <property type="entry name" value="FAS1_dom_sf"/>
</dbReference>
<evidence type="ECO:0000313" key="14">
    <source>
        <dbReference type="RefSeq" id="XP_010916030.1"/>
    </source>
</evidence>
<evidence type="ECO:0000256" key="11">
    <source>
        <dbReference type="SAM" id="SignalP"/>
    </source>
</evidence>
<evidence type="ECO:0000256" key="10">
    <source>
        <dbReference type="SAM" id="MobiDB-lite"/>
    </source>
</evidence>
<dbReference type="FunFam" id="2.30.180.10:FF:000006">
    <property type="entry name" value="Fasciclin-like arabinogalactan protein 11"/>
    <property type="match status" value="1"/>
</dbReference>
<comment type="function">
    <text evidence="9">May be a cell surface adhesion protein.</text>
</comment>
<evidence type="ECO:0000259" key="12">
    <source>
        <dbReference type="PROSITE" id="PS50213"/>
    </source>
</evidence>
<dbReference type="OrthoDB" id="286301at2759"/>
<dbReference type="GeneID" id="105040959"/>
<evidence type="ECO:0000313" key="13">
    <source>
        <dbReference type="Proteomes" id="UP000504607"/>
    </source>
</evidence>
<dbReference type="PROSITE" id="PS50213">
    <property type="entry name" value="FAS1"/>
    <property type="match status" value="1"/>
</dbReference>
<evidence type="ECO:0000256" key="2">
    <source>
        <dbReference type="ARBA" id="ARBA00007843"/>
    </source>
</evidence>
<dbReference type="InterPro" id="IPR000782">
    <property type="entry name" value="FAS1_domain"/>
</dbReference>